<dbReference type="EMBL" id="JGZK01000004">
    <property type="protein sequence ID" value="KFI86672.1"/>
    <property type="molecule type" value="Genomic_DNA"/>
</dbReference>
<evidence type="ECO:0000313" key="3">
    <source>
        <dbReference type="Proteomes" id="UP000028984"/>
    </source>
</evidence>
<gene>
    <name evidence="2" type="ORF">BREU_1739</name>
</gene>
<feature type="domain" description="CobQ/CobB/MinD/ParA nucleotide binding" evidence="1">
    <location>
        <begin position="3"/>
        <end position="171"/>
    </location>
</feature>
<dbReference type="InterPro" id="IPR002586">
    <property type="entry name" value="CobQ/CobB/MinD/ParA_Nub-bd_dom"/>
</dbReference>
<accession>A0A087CTS2</accession>
<evidence type="ECO:0000259" key="1">
    <source>
        <dbReference type="Pfam" id="PF01656"/>
    </source>
</evidence>
<keyword evidence="3" id="KW-1185">Reference proteome</keyword>
<dbReference type="InterPro" id="IPR050678">
    <property type="entry name" value="DNA_Partitioning_ATPase"/>
</dbReference>
<dbReference type="Proteomes" id="UP000028984">
    <property type="component" value="Unassembled WGS sequence"/>
</dbReference>
<dbReference type="InterPro" id="IPR013321">
    <property type="entry name" value="Arc_rbn_hlx_hlx"/>
</dbReference>
<dbReference type="CDD" id="cd02042">
    <property type="entry name" value="ParAB_family"/>
    <property type="match status" value="1"/>
</dbReference>
<dbReference type="eggNOG" id="COG1192">
    <property type="taxonomic scope" value="Bacteria"/>
</dbReference>
<dbReference type="RefSeq" id="WP_044095834.1">
    <property type="nucleotide sequence ID" value="NZ_JGZK01000004.1"/>
</dbReference>
<organism evidence="2 3">
    <name type="scientific">Bifidobacterium reuteri DSM 23975</name>
    <dbReference type="NCBI Taxonomy" id="1437610"/>
    <lineage>
        <taxon>Bacteria</taxon>
        <taxon>Bacillati</taxon>
        <taxon>Actinomycetota</taxon>
        <taxon>Actinomycetes</taxon>
        <taxon>Bifidobacteriales</taxon>
        <taxon>Bifidobacteriaceae</taxon>
        <taxon>Bifidobacterium</taxon>
    </lineage>
</organism>
<dbReference type="SUPFAM" id="SSF52540">
    <property type="entry name" value="P-loop containing nucleoside triphosphate hydrolases"/>
    <property type="match status" value="1"/>
</dbReference>
<dbReference type="SUPFAM" id="SSF47598">
    <property type="entry name" value="Ribbon-helix-helix"/>
    <property type="match status" value="1"/>
</dbReference>
<dbReference type="AlphaFoldDB" id="A0A087CTS2"/>
<dbReference type="Pfam" id="PF01656">
    <property type="entry name" value="CbiA"/>
    <property type="match status" value="1"/>
</dbReference>
<dbReference type="InterPro" id="IPR027417">
    <property type="entry name" value="P-loop_NTPase"/>
</dbReference>
<evidence type="ECO:0000313" key="2">
    <source>
        <dbReference type="EMBL" id="KFI86672.1"/>
    </source>
</evidence>
<dbReference type="Gene3D" id="3.40.50.300">
    <property type="entry name" value="P-loop containing nucleotide triphosphate hydrolases"/>
    <property type="match status" value="1"/>
</dbReference>
<sequence length="279" mass="30248">MRIAIANAKGGVAKTTSSIYIASVIVSRGGRAVVYDADPQSSASLWAAAAEQTADPLTFDVLPANQATLRQLAAGADPDEWAIIDAPPQGPTLDMAIKAADFVIVPASDSPMDLQQAWSTLDMARMSTPAALLLVKAEHNTKAFRDTMDALNAMDTPRFDTIVPKAQSYKRSLGTNPHQLGEYRDLVTELQQIAGSRSETMQGNYQPLARPVPFDDVLRQQNKTSKATGEPLVMLSLRIPVSLKTRLKTTAAAHDLPMQQLLRDAIERELDRLDGDDEP</sequence>
<protein>
    <submittedName>
        <fullName evidence="2">Chromosome partitioning ATPase</fullName>
    </submittedName>
</protein>
<comment type="caution">
    <text evidence="2">The sequence shown here is derived from an EMBL/GenBank/DDBJ whole genome shotgun (WGS) entry which is preliminary data.</text>
</comment>
<dbReference type="PANTHER" id="PTHR13696:SF99">
    <property type="entry name" value="COBYRINIC ACID AC-DIAMIDE SYNTHASE"/>
    <property type="match status" value="1"/>
</dbReference>
<name>A0A087CTS2_9BIFI</name>
<proteinExistence type="predicted"/>
<reference evidence="2 3" key="1">
    <citation type="submission" date="2014-03" db="EMBL/GenBank/DDBJ databases">
        <title>Genomics of Bifidobacteria.</title>
        <authorList>
            <person name="Ventura M."/>
            <person name="Milani C."/>
            <person name="Lugli G.A."/>
        </authorList>
    </citation>
    <scope>NUCLEOTIDE SEQUENCE [LARGE SCALE GENOMIC DNA]</scope>
    <source>
        <strain evidence="2 3">DSM 23975</strain>
    </source>
</reference>
<dbReference type="PANTHER" id="PTHR13696">
    <property type="entry name" value="P-LOOP CONTAINING NUCLEOSIDE TRIPHOSPHATE HYDROLASE"/>
    <property type="match status" value="1"/>
</dbReference>
<dbReference type="GO" id="GO:0006355">
    <property type="term" value="P:regulation of DNA-templated transcription"/>
    <property type="evidence" value="ECO:0007669"/>
    <property type="project" value="InterPro"/>
</dbReference>
<dbReference type="Gene3D" id="1.10.1220.10">
    <property type="entry name" value="Met repressor-like"/>
    <property type="match status" value="1"/>
</dbReference>
<dbReference type="STRING" id="1437610.BREU_1739"/>
<dbReference type="InterPro" id="IPR010985">
    <property type="entry name" value="Ribbon_hlx_hlx"/>
</dbReference>